<evidence type="ECO:0000313" key="2">
    <source>
        <dbReference type="Proteomes" id="UP000002315"/>
    </source>
</evidence>
<dbReference type="PIRSF" id="PIRSF006600">
    <property type="entry name" value="UCP006600"/>
    <property type="match status" value="1"/>
</dbReference>
<dbReference type="Pfam" id="PF09001">
    <property type="entry name" value="DUF1890"/>
    <property type="match status" value="1"/>
</dbReference>
<dbReference type="KEGG" id="mfv:Mfer_0258"/>
<accession>E3GXM9</accession>
<sequence>MKVLIMLGCPEYPIQTPLTIYTSYLLKIKNCKVSIAGNPAALNLVKISDPERRYIDKLLNIDSHEIEKNKWDYLIGFISNDASATYFITFNEILNVGSLSIVFNEDKKELKELVETIKHNTNSKIIQARARHNPKPLVKKIDAFMDEWME</sequence>
<evidence type="ECO:0008006" key="3">
    <source>
        <dbReference type="Google" id="ProtNLM"/>
    </source>
</evidence>
<gene>
    <name evidence="1" type="ordered locus">Mfer_0258</name>
</gene>
<organism evidence="1 2">
    <name type="scientific">Methanothermus fervidus (strain ATCC 43054 / DSM 2088 / JCM 10308 / V24 S)</name>
    <dbReference type="NCBI Taxonomy" id="523846"/>
    <lineage>
        <taxon>Archaea</taxon>
        <taxon>Methanobacteriati</taxon>
        <taxon>Methanobacteriota</taxon>
        <taxon>Methanomada group</taxon>
        <taxon>Methanobacteria</taxon>
        <taxon>Methanobacteriales</taxon>
        <taxon>Methanothermaceae</taxon>
        <taxon>Methanothermus</taxon>
    </lineage>
</organism>
<keyword evidence="2" id="KW-1185">Reference proteome</keyword>
<dbReference type="EMBL" id="CP002278">
    <property type="protein sequence ID" value="ADP77061.1"/>
    <property type="molecule type" value="Genomic_DNA"/>
</dbReference>
<dbReference type="HOGENOM" id="CLU_142041_0_0_2"/>
<dbReference type="AlphaFoldDB" id="E3GXM9"/>
<dbReference type="InterPro" id="IPR012033">
    <property type="entry name" value="UCP006600"/>
</dbReference>
<dbReference type="Gene3D" id="3.40.50.10160">
    <property type="entry name" value="MTH777-like"/>
    <property type="match status" value="1"/>
</dbReference>
<evidence type="ECO:0000313" key="1">
    <source>
        <dbReference type="EMBL" id="ADP77061.1"/>
    </source>
</evidence>
<dbReference type="Proteomes" id="UP000002315">
    <property type="component" value="Chromosome"/>
</dbReference>
<dbReference type="OrthoDB" id="144859at2157"/>
<reference evidence="1 2" key="1">
    <citation type="journal article" date="2010" name="Stand. Genomic Sci.">
        <title>Complete genome sequence of Methanothermus fervidus type strain (V24S).</title>
        <authorList>
            <person name="Anderson I."/>
            <person name="Djao O.D."/>
            <person name="Misra M."/>
            <person name="Chertkov O."/>
            <person name="Nolan M."/>
            <person name="Lucas S."/>
            <person name="Lapidus A."/>
            <person name="Del Rio T.G."/>
            <person name="Tice H."/>
            <person name="Cheng J.F."/>
            <person name="Tapia R."/>
            <person name="Han C."/>
            <person name="Goodwin L."/>
            <person name="Pitluck S."/>
            <person name="Liolios K."/>
            <person name="Ivanova N."/>
            <person name="Mavromatis K."/>
            <person name="Mikhailova N."/>
            <person name="Pati A."/>
            <person name="Brambilla E."/>
            <person name="Chen A."/>
            <person name="Palaniappan K."/>
            <person name="Land M."/>
            <person name="Hauser L."/>
            <person name="Chang Y.J."/>
            <person name="Jeffries C.D."/>
            <person name="Sikorski J."/>
            <person name="Spring S."/>
            <person name="Rohde M."/>
            <person name="Eichinger K."/>
            <person name="Huber H."/>
            <person name="Wirth R."/>
            <person name="Goker M."/>
            <person name="Detter J.C."/>
            <person name="Woyke T."/>
            <person name="Bristow J."/>
            <person name="Eisen J.A."/>
            <person name="Markowitz V."/>
            <person name="Hugenholtz P."/>
            <person name="Klenk H.P."/>
            <person name="Kyrpides N.C."/>
        </authorList>
    </citation>
    <scope>NUCLEOTIDE SEQUENCE [LARGE SCALE GENOMIC DNA]</scope>
    <source>
        <strain evidence="2">ATCC 43054 / DSM 2088 / JCM 10308 / V24 S</strain>
    </source>
</reference>
<name>E3GXM9_METFV</name>
<proteinExistence type="predicted"/>
<dbReference type="STRING" id="523846.Mfer_0258"/>
<dbReference type="SUPFAM" id="SSF75181">
    <property type="entry name" value="Hypothetical protein MTH777 (MT0777)"/>
    <property type="match status" value="1"/>
</dbReference>
<protein>
    <recommendedName>
        <fullName evidence="3">DUF1890 domain-containing protein</fullName>
    </recommendedName>
</protein>
<dbReference type="InterPro" id="IPR036608">
    <property type="entry name" value="MTH777-like_sf"/>
</dbReference>